<protein>
    <submittedName>
        <fullName evidence="2">Uncharacterized protein</fullName>
    </submittedName>
</protein>
<gene>
    <name evidence="2" type="ORF">CWC39_05215</name>
</gene>
<dbReference type="Proteomes" id="UP000251047">
    <property type="component" value="Unassembled WGS sequence"/>
</dbReference>
<keyword evidence="1" id="KW-0812">Transmembrane</keyword>
<accession>A0A364VBQ0</accession>
<feature type="transmembrane region" description="Helical" evidence="1">
    <location>
        <begin position="513"/>
        <end position="533"/>
    </location>
</feature>
<dbReference type="RefSeq" id="WP_112769455.1">
    <property type="nucleotide sequence ID" value="NZ_PHQP01000031.1"/>
</dbReference>
<evidence type="ECO:0000256" key="1">
    <source>
        <dbReference type="SAM" id="Phobius"/>
    </source>
</evidence>
<dbReference type="OrthoDB" id="3261041at2"/>
<feature type="transmembrane region" description="Helical" evidence="1">
    <location>
        <begin position="161"/>
        <end position="182"/>
    </location>
</feature>
<feature type="transmembrane region" description="Helical" evidence="1">
    <location>
        <begin position="260"/>
        <end position="278"/>
    </location>
</feature>
<organism evidence="2 3">
    <name type="scientific">Corynebacterium heidelbergense</name>
    <dbReference type="NCBI Taxonomy" id="2055947"/>
    <lineage>
        <taxon>Bacteria</taxon>
        <taxon>Bacillati</taxon>
        <taxon>Actinomycetota</taxon>
        <taxon>Actinomycetes</taxon>
        <taxon>Mycobacteriales</taxon>
        <taxon>Corynebacteriaceae</taxon>
        <taxon>Corynebacterium</taxon>
    </lineage>
</organism>
<evidence type="ECO:0000313" key="3">
    <source>
        <dbReference type="Proteomes" id="UP000251047"/>
    </source>
</evidence>
<sequence length="556" mass="58440">MSAPIQQPAPARQAPATGATTGTLLRLHRVLWRRSFRKNPSQVFFAIFVVIYGLLGCLGLGGFIIDAASRADFRAMGLTLTAGTPMYWLITVMYPSGENQLEPGRIVTLPLSIRSITPGLMWAAVLQTRGILAVVNSLITFAFGTAALISAADRGALPAPLAVAIAGWAVAVVLALLVTIVGGEAIASLGSSVGTRTLKERLALVGSFAFIVLILGFNVLINMGVDANSLARLGTVLGWTPLGAAGGMGVSLAYGQWLYGAAQLVIAAGTIWVGWVTWRSGLASAMKKVAETSESNRTTRGTGKLLVPWTQNTVGGALYSRALRYWRRDTRFLYTIFTMPLLAVFFLLTGVFQGGGESAGGGIVGNQMFGAFLLATTGALNMCNDYGYDGPGNWVHIAAGVRGRTMVTARMAVSATVSAPFLMAYLAVLGAMAGFDGTWMLLAVTCVAGLLGGLGLGAYLSVANPFPTARPGTNPMKDRSGYSSGAFVTMLLVLVGVWVPMIPGIVMMNAGGGLFWAGAVLNLGLGIGGFFLGRQLAGKRLERRWPEVFAKVRNWT</sequence>
<feature type="transmembrane region" description="Helical" evidence="1">
    <location>
        <begin position="131"/>
        <end position="149"/>
    </location>
</feature>
<reference evidence="2 3" key="1">
    <citation type="journal article" date="2018" name="Syst. Appl. Microbiol.">
        <title>Corynebacterium heidelbergense sp. nov., isolated from the preen glands of Egyptian geese (Alopochen aegyptiacus).</title>
        <authorList>
            <person name="Braun M.S."/>
            <person name="Wang E."/>
            <person name="Zimmermann S."/>
            <person name="Wink M."/>
        </authorList>
    </citation>
    <scope>NUCLEOTIDE SEQUENCE [LARGE SCALE GENOMIC DNA]</scope>
    <source>
        <strain evidence="2 3">DSM 104638</strain>
    </source>
</reference>
<evidence type="ECO:0000313" key="2">
    <source>
        <dbReference type="EMBL" id="RAV34044.1"/>
    </source>
</evidence>
<dbReference type="EMBL" id="PHQP01000031">
    <property type="protein sequence ID" value="RAV34044.1"/>
    <property type="molecule type" value="Genomic_DNA"/>
</dbReference>
<feature type="transmembrane region" description="Helical" evidence="1">
    <location>
        <begin position="77"/>
        <end position="94"/>
    </location>
</feature>
<dbReference type="AlphaFoldDB" id="A0A364VBQ0"/>
<feature type="transmembrane region" description="Helical" evidence="1">
    <location>
        <begin position="43"/>
        <end position="65"/>
    </location>
</feature>
<keyword evidence="1" id="KW-1133">Transmembrane helix</keyword>
<feature type="transmembrane region" description="Helical" evidence="1">
    <location>
        <begin position="364"/>
        <end position="383"/>
    </location>
</feature>
<feature type="transmembrane region" description="Helical" evidence="1">
    <location>
        <begin position="202"/>
        <end position="221"/>
    </location>
</feature>
<feature type="transmembrane region" description="Helical" evidence="1">
    <location>
        <begin position="332"/>
        <end position="352"/>
    </location>
</feature>
<feature type="transmembrane region" description="Helical" evidence="1">
    <location>
        <begin position="439"/>
        <end position="460"/>
    </location>
</feature>
<name>A0A364VBQ0_9CORY</name>
<feature type="transmembrane region" description="Helical" evidence="1">
    <location>
        <begin position="412"/>
        <end position="433"/>
    </location>
</feature>
<comment type="caution">
    <text evidence="2">The sequence shown here is derived from an EMBL/GenBank/DDBJ whole genome shotgun (WGS) entry which is preliminary data.</text>
</comment>
<keyword evidence="1" id="KW-0472">Membrane</keyword>
<feature type="transmembrane region" description="Helical" evidence="1">
    <location>
        <begin position="481"/>
        <end position="501"/>
    </location>
</feature>
<proteinExistence type="predicted"/>